<proteinExistence type="predicted"/>
<dbReference type="GO" id="GO:0003700">
    <property type="term" value="F:DNA-binding transcription factor activity"/>
    <property type="evidence" value="ECO:0007669"/>
    <property type="project" value="InterPro"/>
</dbReference>
<dbReference type="Proteomes" id="UP000225108">
    <property type="component" value="Unassembled WGS sequence"/>
</dbReference>
<evidence type="ECO:0000256" key="1">
    <source>
        <dbReference type="ARBA" id="ARBA00023125"/>
    </source>
</evidence>
<dbReference type="Pfam" id="PF13411">
    <property type="entry name" value="MerR_1"/>
    <property type="match status" value="1"/>
</dbReference>
<reference evidence="3 4" key="1">
    <citation type="submission" date="2017-10" db="EMBL/GenBank/DDBJ databases">
        <title>The draft genome sequence of Williamsia sp. BULT 1.1 isolated from the semi-arid grassland soils from South Africa.</title>
        <authorList>
            <person name="Kabwe M.H."/>
            <person name="Govender N."/>
            <person name="Mutseka Lunga P."/>
            <person name="Vikram S."/>
            <person name="Makhalanyane T.P."/>
        </authorList>
    </citation>
    <scope>NUCLEOTIDE SEQUENCE [LARGE SCALE GENOMIC DNA]</scope>
    <source>
        <strain evidence="3 4">BULT 1.1</strain>
    </source>
</reference>
<feature type="domain" description="HTH merR-type" evidence="2">
    <location>
        <begin position="3"/>
        <end position="71"/>
    </location>
</feature>
<protein>
    <submittedName>
        <fullName evidence="3">MerR family transcriptional regulator</fullName>
    </submittedName>
</protein>
<name>A0A2G3PQZ1_WILMA</name>
<dbReference type="InterPro" id="IPR009061">
    <property type="entry name" value="DNA-bd_dom_put_sf"/>
</dbReference>
<dbReference type="PANTHER" id="PTHR30204:SF93">
    <property type="entry name" value="HTH MERR-TYPE DOMAIN-CONTAINING PROTEIN"/>
    <property type="match status" value="1"/>
</dbReference>
<dbReference type="RefSeq" id="WP_099381324.1">
    <property type="nucleotide sequence ID" value="NZ_PEBD01000004.1"/>
</dbReference>
<evidence type="ECO:0000313" key="4">
    <source>
        <dbReference type="Proteomes" id="UP000225108"/>
    </source>
</evidence>
<dbReference type="InterPro" id="IPR047057">
    <property type="entry name" value="MerR_fam"/>
</dbReference>
<accession>A0A2G3PQZ1</accession>
<gene>
    <name evidence="3" type="ORF">CSW57_02650</name>
</gene>
<organism evidence="3 4">
    <name type="scientific">Williamsia marianensis</name>
    <dbReference type="NCBI Taxonomy" id="85044"/>
    <lineage>
        <taxon>Bacteria</taxon>
        <taxon>Bacillati</taxon>
        <taxon>Actinomycetota</taxon>
        <taxon>Actinomycetes</taxon>
        <taxon>Mycobacteriales</taxon>
        <taxon>Nocardiaceae</taxon>
        <taxon>Williamsia</taxon>
    </lineage>
</organism>
<dbReference type="PROSITE" id="PS50937">
    <property type="entry name" value="HTH_MERR_2"/>
    <property type="match status" value="1"/>
</dbReference>
<keyword evidence="1" id="KW-0238">DNA-binding</keyword>
<dbReference type="GO" id="GO:0003677">
    <property type="term" value="F:DNA binding"/>
    <property type="evidence" value="ECO:0007669"/>
    <property type="project" value="UniProtKB-KW"/>
</dbReference>
<dbReference type="SUPFAM" id="SSF46955">
    <property type="entry name" value="Putative DNA-binding domain"/>
    <property type="match status" value="1"/>
</dbReference>
<dbReference type="InterPro" id="IPR000551">
    <property type="entry name" value="MerR-type_HTH_dom"/>
</dbReference>
<dbReference type="SMART" id="SM00422">
    <property type="entry name" value="HTH_MERR"/>
    <property type="match status" value="1"/>
</dbReference>
<evidence type="ECO:0000313" key="3">
    <source>
        <dbReference type="EMBL" id="PHV68170.1"/>
    </source>
</evidence>
<dbReference type="PANTHER" id="PTHR30204">
    <property type="entry name" value="REDOX-CYCLING DRUG-SENSING TRANSCRIPTIONAL ACTIVATOR SOXR"/>
    <property type="match status" value="1"/>
</dbReference>
<sequence>MAEYRINELADVSGVSVRNIRVYQDRGLLPPPKIKGRTGWYSAEHLSRLKVISQMLERGYTFATISELLMAARYGLKVEHVLEGEPKRGSRWKNFRRMATITISELRKGLGATDSNIALGQRLGLLVKEGAGYAVTNPEVLAGAEVLVKAGIDLDVLLTRWERVQQDLQDIAASFVSIVTDKYFEEGSPLELEESEVIRLAELVHTVRPMAHEIVEVAFSKAMDTEISKALDRGAELMMATDDEKAGVQAESGST</sequence>
<evidence type="ECO:0000259" key="2">
    <source>
        <dbReference type="PROSITE" id="PS50937"/>
    </source>
</evidence>
<dbReference type="Gene3D" id="1.10.1660.10">
    <property type="match status" value="1"/>
</dbReference>
<dbReference type="PRINTS" id="PR00040">
    <property type="entry name" value="HTHMERR"/>
</dbReference>
<dbReference type="AlphaFoldDB" id="A0A2G3PQZ1"/>
<comment type="caution">
    <text evidence="3">The sequence shown here is derived from an EMBL/GenBank/DDBJ whole genome shotgun (WGS) entry which is preliminary data.</text>
</comment>
<dbReference type="EMBL" id="PEBD01000004">
    <property type="protein sequence ID" value="PHV68170.1"/>
    <property type="molecule type" value="Genomic_DNA"/>
</dbReference>